<evidence type="ECO:0000313" key="2">
    <source>
        <dbReference type="EMBL" id="MCY1004587.1"/>
    </source>
</evidence>
<organism evidence="2 3">
    <name type="scientific">Nannocystis pusilla</name>
    <dbReference type="NCBI Taxonomy" id="889268"/>
    <lineage>
        <taxon>Bacteria</taxon>
        <taxon>Pseudomonadati</taxon>
        <taxon>Myxococcota</taxon>
        <taxon>Polyangia</taxon>
        <taxon>Nannocystales</taxon>
        <taxon>Nannocystaceae</taxon>
        <taxon>Nannocystis</taxon>
    </lineage>
</organism>
<feature type="transmembrane region" description="Helical" evidence="1">
    <location>
        <begin position="178"/>
        <end position="200"/>
    </location>
</feature>
<keyword evidence="1" id="KW-0812">Transmembrane</keyword>
<keyword evidence="1" id="KW-0472">Membrane</keyword>
<accession>A0A9X3IU01</accession>
<gene>
    <name evidence="2" type="ORF">OV079_03175</name>
</gene>
<reference evidence="2" key="1">
    <citation type="submission" date="2022-11" db="EMBL/GenBank/DDBJ databases">
        <title>Minimal conservation of predation-associated metabolite biosynthetic gene clusters underscores biosynthetic potential of Myxococcota including descriptions for ten novel species: Archangium lansinium sp. nov., Myxococcus landrumus sp. nov., Nannocystis bai.</title>
        <authorList>
            <person name="Ahearne A."/>
            <person name="Stevens C."/>
            <person name="Phillips K."/>
        </authorList>
    </citation>
    <scope>NUCLEOTIDE SEQUENCE</scope>
    <source>
        <strain evidence="2">Na p29</strain>
    </source>
</reference>
<comment type="caution">
    <text evidence="2">The sequence shown here is derived from an EMBL/GenBank/DDBJ whole genome shotgun (WGS) entry which is preliminary data.</text>
</comment>
<dbReference type="RefSeq" id="WP_267766145.1">
    <property type="nucleotide sequence ID" value="NZ_JAPNKE010000002.1"/>
</dbReference>
<name>A0A9X3IU01_9BACT</name>
<keyword evidence="3" id="KW-1185">Reference proteome</keyword>
<evidence type="ECO:0000256" key="1">
    <source>
        <dbReference type="SAM" id="Phobius"/>
    </source>
</evidence>
<keyword evidence="1" id="KW-1133">Transmembrane helix</keyword>
<dbReference type="EMBL" id="JAPNKE010000002">
    <property type="protein sequence ID" value="MCY1004587.1"/>
    <property type="molecule type" value="Genomic_DNA"/>
</dbReference>
<proteinExistence type="predicted"/>
<sequence>MSGDRRYDDREVGQILRRVAELHAREGEKTDARSMSRGEIEEVVQELGISKALVARATGELAIQDVRNRPVWWVGGKTELMFEEVVDGHVDDATLAQMIEVLRRSLGDPGQLKQEAGARIWSTTTRRLHFTVVEQEGRTTLRLEERMDASVTLGSAFLGGFVGFLAGLFAVVLLKAVVVKALLLVLLGALASTGAVAGWAGGRALWRRRSEGHEAQLGQAFAAIVALADARASRQLPPEE</sequence>
<feature type="transmembrane region" description="Helical" evidence="1">
    <location>
        <begin position="151"/>
        <end position="172"/>
    </location>
</feature>
<protein>
    <submittedName>
        <fullName evidence="2">Uncharacterized protein</fullName>
    </submittedName>
</protein>
<dbReference type="AlphaFoldDB" id="A0A9X3IU01"/>
<evidence type="ECO:0000313" key="3">
    <source>
        <dbReference type="Proteomes" id="UP001150924"/>
    </source>
</evidence>
<dbReference type="Proteomes" id="UP001150924">
    <property type="component" value="Unassembled WGS sequence"/>
</dbReference>